<sequence length="61" mass="5708">MFGDARGLFSCGGAARGAECVSGGVGVVAGPSAFASSIAESQPVASAEPVTFSDGGGVVSD</sequence>
<protein>
    <submittedName>
        <fullName evidence="2">Uncharacterized protein</fullName>
    </submittedName>
</protein>
<accession>A0A7H0H2C6</accession>
<evidence type="ECO:0000313" key="2">
    <source>
        <dbReference type="EMBL" id="QNP54692.1"/>
    </source>
</evidence>
<proteinExistence type="predicted"/>
<organism evidence="2 3">
    <name type="scientific">Tessaracoccus defluvii</name>
    <dbReference type="NCBI Taxonomy" id="1285901"/>
    <lineage>
        <taxon>Bacteria</taxon>
        <taxon>Bacillati</taxon>
        <taxon>Actinomycetota</taxon>
        <taxon>Actinomycetes</taxon>
        <taxon>Propionibacteriales</taxon>
        <taxon>Propionibacteriaceae</taxon>
        <taxon>Tessaracoccus</taxon>
    </lineage>
</organism>
<gene>
    <name evidence="2" type="ORF">H9L22_10250</name>
</gene>
<dbReference type="KEGG" id="tdf:H9L22_10250"/>
<dbReference type="RefSeq" id="WP_187719830.1">
    <property type="nucleotide sequence ID" value="NZ_BAABBL010000008.1"/>
</dbReference>
<keyword evidence="3" id="KW-1185">Reference proteome</keyword>
<dbReference type="AlphaFoldDB" id="A0A7H0H2C6"/>
<name>A0A7H0H2C6_9ACTN</name>
<reference evidence="2 3" key="1">
    <citation type="submission" date="2020-08" db="EMBL/GenBank/DDBJ databases">
        <title>Genome sequence of Tessaracoccus defluvii JCM 17540T.</title>
        <authorList>
            <person name="Hyun D.-W."/>
            <person name="Bae J.-W."/>
        </authorList>
    </citation>
    <scope>NUCLEOTIDE SEQUENCE [LARGE SCALE GENOMIC DNA]</scope>
    <source>
        <strain evidence="2 3">JCM 17540</strain>
    </source>
</reference>
<feature type="region of interest" description="Disordered" evidence="1">
    <location>
        <begin position="40"/>
        <end position="61"/>
    </location>
</feature>
<dbReference type="EMBL" id="CP060789">
    <property type="protein sequence ID" value="QNP54692.1"/>
    <property type="molecule type" value="Genomic_DNA"/>
</dbReference>
<evidence type="ECO:0000313" key="3">
    <source>
        <dbReference type="Proteomes" id="UP000516117"/>
    </source>
</evidence>
<dbReference type="Proteomes" id="UP000516117">
    <property type="component" value="Chromosome"/>
</dbReference>
<evidence type="ECO:0000256" key="1">
    <source>
        <dbReference type="SAM" id="MobiDB-lite"/>
    </source>
</evidence>